<evidence type="ECO:0000256" key="7">
    <source>
        <dbReference type="RuleBase" id="RU364093"/>
    </source>
</evidence>
<evidence type="ECO:0000313" key="10">
    <source>
        <dbReference type="Proteomes" id="UP000095765"/>
    </source>
</evidence>
<dbReference type="PIRSF" id="PIRSF005419">
    <property type="entry name" value="FlhA"/>
    <property type="match status" value="1"/>
</dbReference>
<keyword evidence="8" id="KW-0282">Flagellum</keyword>
<sequence length="686" mass="75058">MKLFNNAVSAFVIAVIALLIVPLPTWLLDFMFIANLTISFVILLTTMYIRESLEFSIYPSMLLITTLFRLALNVSSTRKILTNGGYAGEVVKTFGEFVIQGDVVVGLVIFLIIVLVQFIVITKGSERVAEVSARFTLDAMPGKQMAIDADLSSGLIDEAQARIRRSKIQREADFFGAMDGATKFVKGDAIMSLITTLINLVGGVIVGFVTGVGDFAQIMDIYSTATVGDGLMSQIPALLISVATGMIVTRSASESNLNEDVAKQLFSQPMVLIMASIAMFMTTFIGFPKKQVIVMSVLLMALGILLQRRGSPVVQPEGAIAEGGVPAPVAEVTNEASFYKDINNVYGLLNVDQVSMEFGYSLIPLVDENSGGSFVDRVVMFRKQFAQEMGMVFPSVRLKDSGQLNPNQYAINIKGEQVAQGEVLVDHYLALIPENGEDSVDGIETVEPAFGIQAKWISEDKRVQAELAGYTLIDPTSVIITHLSEVVKAHAYELLNRQEVNNLLANLRKTNEAIVNDTVPAIVSIGSLQKILCNLLREGIPIRDTETILETLADYGATVKDIDMLTEYVRQSLRRTITHRFAEAGQLKVISLDANIENQIMGAVKKVESGSYLALDPQTIQNIITATTREIDKIKDLVQVPIILTSPIVRVYFKKLVDQFYLNTVVLSFSEIDSDAKIQALGNITI</sequence>
<feature type="transmembrane region" description="Helical" evidence="7">
    <location>
        <begin position="56"/>
        <end position="77"/>
    </location>
</feature>
<gene>
    <name evidence="7 8" type="primary">flhA</name>
    <name evidence="9" type="ORF">DXC40_03770</name>
    <name evidence="8" type="ORF">ERS852551_01054</name>
</gene>
<dbReference type="GO" id="GO:0009306">
    <property type="term" value="P:protein secretion"/>
    <property type="evidence" value="ECO:0007669"/>
    <property type="project" value="InterPro"/>
</dbReference>
<dbReference type="EMBL" id="QVME01000001">
    <property type="protein sequence ID" value="RGE70180.1"/>
    <property type="molecule type" value="Genomic_DNA"/>
</dbReference>
<dbReference type="GeneID" id="72465058"/>
<dbReference type="Pfam" id="PF00771">
    <property type="entry name" value="FHIPEP"/>
    <property type="match status" value="1"/>
</dbReference>
<dbReference type="InterPro" id="IPR042193">
    <property type="entry name" value="FHIPEP_3"/>
</dbReference>
<dbReference type="Proteomes" id="UP000095765">
    <property type="component" value="Unassembled WGS sequence"/>
</dbReference>
<feature type="transmembrane region" description="Helical" evidence="7">
    <location>
        <begin position="7"/>
        <end position="24"/>
    </location>
</feature>
<keyword evidence="4 7" id="KW-0812">Transmembrane</keyword>
<dbReference type="RefSeq" id="WP_006874837.1">
    <property type="nucleotide sequence ID" value="NZ_CABIWA010000003.1"/>
</dbReference>
<name>A0A174NZW2_9FIRM</name>
<dbReference type="OrthoDB" id="9759185at2"/>
<evidence type="ECO:0000313" key="8">
    <source>
        <dbReference type="EMBL" id="CUP52148.1"/>
    </source>
</evidence>
<feature type="transmembrane region" description="Helical" evidence="7">
    <location>
        <begin position="30"/>
        <end position="49"/>
    </location>
</feature>
<evidence type="ECO:0000256" key="3">
    <source>
        <dbReference type="ARBA" id="ARBA00022475"/>
    </source>
</evidence>
<comment type="similarity">
    <text evidence="2 7">Belongs to the FHIPEP (flagella/HR/invasion proteins export pore) family.</text>
</comment>
<dbReference type="InterPro" id="IPR001712">
    <property type="entry name" value="T3SS_FHIPEP"/>
</dbReference>
<feature type="transmembrane region" description="Helical" evidence="7">
    <location>
        <begin position="97"/>
        <end position="120"/>
    </location>
</feature>
<dbReference type="EMBL" id="CZBE01000006">
    <property type="protein sequence ID" value="CUP52148.1"/>
    <property type="molecule type" value="Genomic_DNA"/>
</dbReference>
<dbReference type="InterPro" id="IPR042194">
    <property type="entry name" value="FHIPEP_1"/>
</dbReference>
<keyword evidence="7" id="KW-1006">Bacterial flagellum protein export</keyword>
<dbReference type="PANTHER" id="PTHR30161:SF1">
    <property type="entry name" value="FLAGELLAR BIOSYNTHESIS PROTEIN FLHA-RELATED"/>
    <property type="match status" value="1"/>
</dbReference>
<dbReference type="Gene3D" id="3.40.50.12790">
    <property type="entry name" value="FHIPEP family, domain 4"/>
    <property type="match status" value="1"/>
</dbReference>
<evidence type="ECO:0000256" key="4">
    <source>
        <dbReference type="ARBA" id="ARBA00022692"/>
    </source>
</evidence>
<comment type="function">
    <text evidence="7">Required for formation of the rod structure of the flagellar apparatus. Together with FliI and FliH, may constitute the export apparatus of flagellin.</text>
</comment>
<dbReference type="Proteomes" id="UP000260828">
    <property type="component" value="Unassembled WGS sequence"/>
</dbReference>
<feature type="transmembrane region" description="Helical" evidence="7">
    <location>
        <begin position="231"/>
        <end position="253"/>
    </location>
</feature>
<proteinExistence type="inferred from homology"/>
<evidence type="ECO:0000256" key="5">
    <source>
        <dbReference type="ARBA" id="ARBA00022989"/>
    </source>
</evidence>
<dbReference type="GO" id="GO:0005886">
    <property type="term" value="C:plasma membrane"/>
    <property type="evidence" value="ECO:0007669"/>
    <property type="project" value="UniProtKB-SubCell"/>
</dbReference>
<keyword evidence="5 7" id="KW-1133">Transmembrane helix</keyword>
<dbReference type="PROSITE" id="PS00994">
    <property type="entry name" value="FHIPEP"/>
    <property type="match status" value="1"/>
</dbReference>
<keyword evidence="8" id="KW-0966">Cell projection</keyword>
<evidence type="ECO:0000256" key="2">
    <source>
        <dbReference type="ARBA" id="ARBA00008835"/>
    </source>
</evidence>
<dbReference type="Gene3D" id="3.40.30.60">
    <property type="entry name" value="FHIPEP family, domain 1"/>
    <property type="match status" value="1"/>
</dbReference>
<comment type="subcellular location">
    <subcellularLocation>
        <location evidence="1 7">Cell membrane</location>
        <topology evidence="1 7">Multi-pass membrane protein</topology>
    </subcellularLocation>
</comment>
<dbReference type="InterPro" id="IPR042196">
    <property type="entry name" value="FHIPEP_4"/>
</dbReference>
<feature type="transmembrane region" description="Helical" evidence="7">
    <location>
        <begin position="190"/>
        <end position="211"/>
    </location>
</feature>
<evidence type="ECO:0000256" key="1">
    <source>
        <dbReference type="ARBA" id="ARBA00004651"/>
    </source>
</evidence>
<keyword evidence="7" id="KW-0813">Transport</keyword>
<keyword evidence="6 7" id="KW-0472">Membrane</keyword>
<keyword evidence="7" id="KW-1005">Bacterial flagellum biogenesis</keyword>
<evidence type="ECO:0000256" key="6">
    <source>
        <dbReference type="ARBA" id="ARBA00023136"/>
    </source>
</evidence>
<dbReference type="NCBIfam" id="TIGR01398">
    <property type="entry name" value="FlhA"/>
    <property type="match status" value="1"/>
</dbReference>
<keyword evidence="3 7" id="KW-1003">Cell membrane</keyword>
<dbReference type="PANTHER" id="PTHR30161">
    <property type="entry name" value="FLAGELLAR EXPORT PROTEIN, MEMBRANE FLHA SUBUNIT-RELATED"/>
    <property type="match status" value="1"/>
</dbReference>
<dbReference type="Gene3D" id="1.10.8.540">
    <property type="entry name" value="FHIPEP family, domain 3"/>
    <property type="match status" value="1"/>
</dbReference>
<reference evidence="8 10" key="1">
    <citation type="submission" date="2015-09" db="EMBL/GenBank/DDBJ databases">
        <authorList>
            <consortium name="Pathogen Informatics"/>
        </authorList>
    </citation>
    <scope>NUCLEOTIDE SEQUENCE [LARGE SCALE GENOMIC DNA]</scope>
    <source>
        <strain evidence="8 10">2789STDY5834939</strain>
    </source>
</reference>
<dbReference type="AlphaFoldDB" id="A0A174NZW2"/>
<dbReference type="PRINTS" id="PR00949">
    <property type="entry name" value="TYPE3IMAPROT"/>
</dbReference>
<accession>A0A174NZW2</accession>
<feature type="transmembrane region" description="Helical" evidence="7">
    <location>
        <begin position="265"/>
        <end position="285"/>
    </location>
</feature>
<keyword evidence="8" id="KW-0969">Cilium</keyword>
<dbReference type="InterPro" id="IPR006301">
    <property type="entry name" value="FlhA"/>
</dbReference>
<evidence type="ECO:0000313" key="11">
    <source>
        <dbReference type="Proteomes" id="UP000260828"/>
    </source>
</evidence>
<evidence type="ECO:0000313" key="9">
    <source>
        <dbReference type="EMBL" id="RGE70180.1"/>
    </source>
</evidence>
<organism evidence="8 10">
    <name type="scientific">Anaerotruncus colihominis</name>
    <dbReference type="NCBI Taxonomy" id="169435"/>
    <lineage>
        <taxon>Bacteria</taxon>
        <taxon>Bacillati</taxon>
        <taxon>Bacillota</taxon>
        <taxon>Clostridia</taxon>
        <taxon>Eubacteriales</taxon>
        <taxon>Oscillospiraceae</taxon>
        <taxon>Anaerotruncus</taxon>
    </lineage>
</organism>
<protein>
    <recommendedName>
        <fullName evidence="7">Flagellar biosynthesis protein FlhA</fullName>
    </recommendedName>
</protein>
<keyword evidence="7" id="KW-0653">Protein transport</keyword>
<reference evidence="9 11" key="2">
    <citation type="submission" date="2018-08" db="EMBL/GenBank/DDBJ databases">
        <title>A genome reference for cultivated species of the human gut microbiota.</title>
        <authorList>
            <person name="Zou Y."/>
            <person name="Xue W."/>
            <person name="Luo G."/>
        </authorList>
    </citation>
    <scope>NUCLEOTIDE SEQUENCE [LARGE SCALE GENOMIC DNA]</scope>
    <source>
        <strain evidence="9 11">TF05-12AC</strain>
    </source>
</reference>
<dbReference type="InterPro" id="IPR025505">
    <property type="entry name" value="FHIPEP_CS"/>
</dbReference>
<dbReference type="GO" id="GO:0044780">
    <property type="term" value="P:bacterial-type flagellum assembly"/>
    <property type="evidence" value="ECO:0007669"/>
    <property type="project" value="InterPro"/>
</dbReference>